<evidence type="ECO:0000313" key="2">
    <source>
        <dbReference type="Proteomes" id="UP001165190"/>
    </source>
</evidence>
<comment type="caution">
    <text evidence="1">The sequence shown here is derived from an EMBL/GenBank/DDBJ whole genome shotgun (WGS) entry which is preliminary data.</text>
</comment>
<keyword evidence="2" id="KW-1185">Reference proteome</keyword>
<organism evidence="1 2">
    <name type="scientific">Hibiscus trionum</name>
    <name type="common">Flower of an hour</name>
    <dbReference type="NCBI Taxonomy" id="183268"/>
    <lineage>
        <taxon>Eukaryota</taxon>
        <taxon>Viridiplantae</taxon>
        <taxon>Streptophyta</taxon>
        <taxon>Embryophyta</taxon>
        <taxon>Tracheophyta</taxon>
        <taxon>Spermatophyta</taxon>
        <taxon>Magnoliopsida</taxon>
        <taxon>eudicotyledons</taxon>
        <taxon>Gunneridae</taxon>
        <taxon>Pentapetalae</taxon>
        <taxon>rosids</taxon>
        <taxon>malvids</taxon>
        <taxon>Malvales</taxon>
        <taxon>Malvaceae</taxon>
        <taxon>Malvoideae</taxon>
        <taxon>Hibiscus</taxon>
    </lineage>
</organism>
<dbReference type="Pfam" id="PF14223">
    <property type="entry name" value="Retrotran_gag_2"/>
    <property type="match status" value="1"/>
</dbReference>
<dbReference type="EMBL" id="BSYR01000001">
    <property type="protein sequence ID" value="GMI63413.1"/>
    <property type="molecule type" value="Genomic_DNA"/>
</dbReference>
<proteinExistence type="predicted"/>
<evidence type="ECO:0000313" key="1">
    <source>
        <dbReference type="EMBL" id="GMI63413.1"/>
    </source>
</evidence>
<accession>A0A9W7GSC0</accession>
<sequence length="120" mass="14176">MKKKFEGIARVKRSVLQAWRREFVTSKVKIRERINEYFARIMTVANKMRVNGEQMKDITIVEKILRTLTDKLNYVVVSIEVSKDIDAISIVELQSSLVVREQKFNKRNGEEHDFKVTMTR</sequence>
<name>A0A9W7GSC0_HIBTR</name>
<dbReference type="OrthoDB" id="2013098at2759"/>
<dbReference type="AlphaFoldDB" id="A0A9W7GSC0"/>
<dbReference type="PANTHER" id="PTHR35317">
    <property type="entry name" value="OS04G0629600 PROTEIN"/>
    <property type="match status" value="1"/>
</dbReference>
<protein>
    <submittedName>
        <fullName evidence="1">Uncharacterized protein</fullName>
    </submittedName>
</protein>
<dbReference type="PANTHER" id="PTHR35317:SF27">
    <property type="entry name" value="RETROVIRUS-RELATED POL POLYPROTEIN FROM TRANSPOSON TNT 1-94"/>
    <property type="match status" value="1"/>
</dbReference>
<reference evidence="1" key="1">
    <citation type="submission" date="2023-05" db="EMBL/GenBank/DDBJ databases">
        <title>Genome and transcriptome analyses reveal genes involved in the formation of fine ridges on petal epidermal cells in Hibiscus trionum.</title>
        <authorList>
            <person name="Koshimizu S."/>
            <person name="Masuda S."/>
            <person name="Ishii T."/>
            <person name="Shirasu K."/>
            <person name="Hoshino A."/>
            <person name="Arita M."/>
        </authorList>
    </citation>
    <scope>NUCLEOTIDE SEQUENCE</scope>
    <source>
        <strain evidence="1">Hamamatsu line</strain>
    </source>
</reference>
<dbReference type="Proteomes" id="UP001165190">
    <property type="component" value="Unassembled WGS sequence"/>
</dbReference>
<gene>
    <name evidence="1" type="ORF">HRI_000010600</name>
</gene>